<dbReference type="STRING" id="544718.AAX25_01904"/>
<dbReference type="AlphaFoldDB" id="A0A1C0B630"/>
<accession>A0A1C0B630</accession>
<dbReference type="SUPFAM" id="SSF52540">
    <property type="entry name" value="P-loop containing nucleoside triphosphate hydrolases"/>
    <property type="match status" value="1"/>
</dbReference>
<dbReference type="InterPro" id="IPR041682">
    <property type="entry name" value="AAA_14"/>
</dbReference>
<evidence type="ECO:0000259" key="1">
    <source>
        <dbReference type="Pfam" id="PF13173"/>
    </source>
</evidence>
<comment type="caution">
    <text evidence="2">The sequence shown here is derived from an EMBL/GenBank/DDBJ whole genome shotgun (WGS) entry which is preliminary data.</text>
</comment>
<protein>
    <recommendedName>
        <fullName evidence="1">AAA domain-containing protein</fullName>
    </recommendedName>
</protein>
<sequence length="356" mass="42596">MKLLSENYEQNFVKINFLERKKKIENKRTLIIGAYKVGKSYLIMDFISNFEKKELLYIDFSDLRNINIEDELAHLQDFIDKHNISILVLDNFPYKYFPLNCENIVISSHKDINIEGFSKIYLGNLDFEEYLLFDNKQLNITSSFNSFLKFGNFAETIFLEENKRVQRVQEIIKQELKDNTEFMAFKLLLENIDEKKSIFQLFNSLKSKIKISKDRFYELCKNFEEQNIFFFVEKFNQKNSSKKIYSYNHALQSSFSFQKRFKQEFSNMIFLELNDRFKTIYYIDFIDFYIPEISTAILVIPFFNEATTQNLMKKVIKTCQEFNIKELEIVTISNSGKIKNSSIKIEIFSFFEWALS</sequence>
<dbReference type="EMBL" id="LCUJ01000005">
    <property type="protein sequence ID" value="OCL98609.1"/>
    <property type="molecule type" value="Genomic_DNA"/>
</dbReference>
<dbReference type="Proteomes" id="UP000093281">
    <property type="component" value="Unassembled WGS sequence"/>
</dbReference>
<dbReference type="Pfam" id="PF13173">
    <property type="entry name" value="AAA_14"/>
    <property type="match status" value="1"/>
</dbReference>
<name>A0A1C0B630_9BACT</name>
<gene>
    <name evidence="2" type="ORF">AAX29_01522</name>
</gene>
<dbReference type="PATRIC" id="fig|544718.51.peg.1494"/>
<dbReference type="RefSeq" id="WP_066186722.1">
    <property type="nucleotide sequence ID" value="NZ_LCUJ01000005.1"/>
</dbReference>
<evidence type="ECO:0000313" key="2">
    <source>
        <dbReference type="EMBL" id="OCL98609.1"/>
    </source>
</evidence>
<organism evidence="2 3">
    <name type="scientific">Aliarcobacter thereius</name>
    <dbReference type="NCBI Taxonomy" id="544718"/>
    <lineage>
        <taxon>Bacteria</taxon>
        <taxon>Pseudomonadati</taxon>
        <taxon>Campylobacterota</taxon>
        <taxon>Epsilonproteobacteria</taxon>
        <taxon>Campylobacterales</taxon>
        <taxon>Arcobacteraceae</taxon>
        <taxon>Aliarcobacter</taxon>
    </lineage>
</organism>
<dbReference type="OrthoDB" id="5372242at2"/>
<dbReference type="InterPro" id="IPR027417">
    <property type="entry name" value="P-loop_NTPase"/>
</dbReference>
<evidence type="ECO:0000313" key="3">
    <source>
        <dbReference type="Proteomes" id="UP000093281"/>
    </source>
</evidence>
<proteinExistence type="predicted"/>
<reference evidence="3" key="1">
    <citation type="submission" date="2015-05" db="EMBL/GenBank/DDBJ databases">
        <authorList>
            <person name="Rovetto F."/>
            <person name="Cocolin L."/>
            <person name="Illeghems K."/>
            <person name="Van Nieuwerburgh F."/>
            <person name="Houf K."/>
        </authorList>
    </citation>
    <scope>NUCLEOTIDE SEQUENCE [LARGE SCALE GENOMIC DNA]</scope>
    <source>
        <strain evidence="3">DU22</strain>
    </source>
</reference>
<feature type="domain" description="AAA" evidence="1">
    <location>
        <begin position="26"/>
        <end position="90"/>
    </location>
</feature>